<accession>A0ABY7TDZ2</accession>
<reference evidence="2 3" key="1">
    <citation type="submission" date="2023-02" db="EMBL/GenBank/DDBJ databases">
        <title>Genome sequence of Mucilaginibacter jinjuensis strain KACC 16571.</title>
        <authorList>
            <person name="Kim S."/>
            <person name="Heo J."/>
            <person name="Kwon S.-W."/>
        </authorList>
    </citation>
    <scope>NUCLEOTIDE SEQUENCE [LARGE SCALE GENOMIC DNA]</scope>
    <source>
        <strain evidence="2 3">KACC 16571</strain>
    </source>
</reference>
<dbReference type="RefSeq" id="WP_273632912.1">
    <property type="nucleotide sequence ID" value="NZ_CP117167.1"/>
</dbReference>
<gene>
    <name evidence="2" type="ORF">PQO05_10765</name>
</gene>
<dbReference type="Proteomes" id="UP001216139">
    <property type="component" value="Chromosome"/>
</dbReference>
<proteinExistence type="predicted"/>
<keyword evidence="3" id="KW-1185">Reference proteome</keyword>
<sequence>MPSTIPYDPSLVLGNLVSQEALDNLTAISAIQAPIDAAEDTMNSYIEMKRSIDMTIQELIDMNIDVTDLTQQSTDVGKSIQEAAVEYAKTKVEGLAKIQPLKAKIKGVHDEIESPIDYNKSKTITMPLSADSLKMNVQYFSFDENDQDSSTQASAVKGFVSEEVAGFGKSVQSQASSSAQSQMNSQYQRHDIAGTLVISITCTHKMAMLLAPLILDVDKAIRVWNKVYKDEIMDPTNPDSMAAIISQPEQGDEKSLTLLSGATYGSCFIGMVHILNTTTTRSSETMYSMAESMQLQFKVSAFVSNAAGGFGLDSSFSNDAKNLLSTQSISSHCSLVTMGLIPSIKSNSVKMGVQQFKPDDAGPMNQLAQLQTATASDDDTVNSAAEKARTGQQMMSIKNSQVQGMLASLATIDDGANKIIDINSMMDGMDDYIQQALKGNIGVPINYYLKPITKKQLAEMWVAKYYPGKFLTIGGDDSTPPSGQSAQAQGNANAGQ</sequence>
<evidence type="ECO:0000313" key="3">
    <source>
        <dbReference type="Proteomes" id="UP001216139"/>
    </source>
</evidence>
<feature type="region of interest" description="Disordered" evidence="1">
    <location>
        <begin position="476"/>
        <end position="496"/>
    </location>
</feature>
<dbReference type="EMBL" id="CP117167">
    <property type="protein sequence ID" value="WCT14413.1"/>
    <property type="molecule type" value="Genomic_DNA"/>
</dbReference>
<feature type="compositionally biased region" description="Low complexity" evidence="1">
    <location>
        <begin position="482"/>
        <end position="496"/>
    </location>
</feature>
<name>A0ABY7TDZ2_9SPHI</name>
<evidence type="ECO:0000313" key="2">
    <source>
        <dbReference type="EMBL" id="WCT14413.1"/>
    </source>
</evidence>
<protein>
    <submittedName>
        <fullName evidence="2">Uncharacterized protein</fullName>
    </submittedName>
</protein>
<evidence type="ECO:0000256" key="1">
    <source>
        <dbReference type="SAM" id="MobiDB-lite"/>
    </source>
</evidence>
<organism evidence="2 3">
    <name type="scientific">Mucilaginibacter jinjuensis</name>
    <dbReference type="NCBI Taxonomy" id="1176721"/>
    <lineage>
        <taxon>Bacteria</taxon>
        <taxon>Pseudomonadati</taxon>
        <taxon>Bacteroidota</taxon>
        <taxon>Sphingobacteriia</taxon>
        <taxon>Sphingobacteriales</taxon>
        <taxon>Sphingobacteriaceae</taxon>
        <taxon>Mucilaginibacter</taxon>
    </lineage>
</organism>